<feature type="region of interest" description="Disordered" evidence="1">
    <location>
        <begin position="1077"/>
        <end position="1098"/>
    </location>
</feature>
<feature type="region of interest" description="Disordered" evidence="1">
    <location>
        <begin position="31"/>
        <end position="77"/>
    </location>
</feature>
<feature type="compositionally biased region" description="Basic and acidic residues" evidence="1">
    <location>
        <begin position="1084"/>
        <end position="1098"/>
    </location>
</feature>
<evidence type="ECO:0000256" key="1">
    <source>
        <dbReference type="SAM" id="MobiDB-lite"/>
    </source>
</evidence>
<dbReference type="EMBL" id="AP018365">
    <property type="protein sequence ID" value="BBB00022.1"/>
    <property type="molecule type" value="Genomic_DNA"/>
</dbReference>
<reference evidence="2 3" key="2">
    <citation type="journal article" date="2011" name="J. Antibiot.">
        <title>Furaquinocins I and J: novel polyketide isoprenoid hybrid compounds from Streptomyces reveromyceticus SN-593.</title>
        <authorList>
            <person name="Panthee S."/>
            <person name="Takahashi S."/>
            <person name="Takagi H."/>
            <person name="Nogawa T."/>
            <person name="Oowada E."/>
            <person name="Uramoto M."/>
            <person name="Osada H."/>
        </authorList>
    </citation>
    <scope>NUCLEOTIDE SEQUENCE [LARGE SCALE GENOMIC DNA]</scope>
    <source>
        <strain evidence="2 3">SN-593</strain>
    </source>
</reference>
<dbReference type="NCBIfam" id="NF041121">
    <property type="entry name" value="SAV_2336_NTERM"/>
    <property type="match status" value="1"/>
</dbReference>
<organism evidence="2 3">
    <name type="scientific">Actinacidiphila reveromycinica</name>
    <dbReference type="NCBI Taxonomy" id="659352"/>
    <lineage>
        <taxon>Bacteria</taxon>
        <taxon>Bacillati</taxon>
        <taxon>Actinomycetota</taxon>
        <taxon>Actinomycetes</taxon>
        <taxon>Kitasatosporales</taxon>
        <taxon>Streptomycetaceae</taxon>
        <taxon>Actinacidiphila</taxon>
    </lineage>
</organism>
<proteinExistence type="predicted"/>
<dbReference type="KEGG" id="arev:RVR_6893"/>
<protein>
    <submittedName>
        <fullName evidence="2">Uncharacterized protein</fullName>
    </submittedName>
</protein>
<feature type="compositionally biased region" description="Gly residues" evidence="1">
    <location>
        <begin position="521"/>
        <end position="543"/>
    </location>
</feature>
<dbReference type="Proteomes" id="UP000595703">
    <property type="component" value="Chromosome"/>
</dbReference>
<keyword evidence="3" id="KW-1185">Reference proteome</keyword>
<reference evidence="2 3" key="3">
    <citation type="journal article" date="2011" name="Nat. Chem. Biol.">
        <title>Reveromycin A biosynthesis uses RevG and RevJ for stereospecific spiroacetal formation.</title>
        <authorList>
            <person name="Takahashi S."/>
            <person name="Toyoda A."/>
            <person name="Sekiyama Y."/>
            <person name="Takagi H."/>
            <person name="Nogawa T."/>
            <person name="Uramoto M."/>
            <person name="Suzuki R."/>
            <person name="Koshino H."/>
            <person name="Kumano T."/>
            <person name="Panthee S."/>
            <person name="Dairi T."/>
            <person name="Ishikawa J."/>
            <person name="Ikeda H."/>
            <person name="Sakaki Y."/>
            <person name="Osada H."/>
        </authorList>
    </citation>
    <scope>NUCLEOTIDE SEQUENCE [LARGE SCALE GENOMIC DNA]</scope>
    <source>
        <strain evidence="2 3">SN-593</strain>
    </source>
</reference>
<reference evidence="2 3" key="4">
    <citation type="journal article" date="2020" name="Sci. Rep.">
        <title>beta-carboline chemical signals induce reveromycin production through a LuxR family regulator in Streptomyces sp. SN-593.</title>
        <authorList>
            <person name="Panthee S."/>
            <person name="Kito N."/>
            <person name="Hayashi T."/>
            <person name="Shimizu T."/>
            <person name="Ishikawa J."/>
            <person name="Hamamoto H."/>
            <person name="Osada H."/>
            <person name="Takahashi S."/>
        </authorList>
    </citation>
    <scope>NUCLEOTIDE SEQUENCE [LARGE SCALE GENOMIC DNA]</scope>
    <source>
        <strain evidence="2 3">SN-593</strain>
    </source>
</reference>
<evidence type="ECO:0000313" key="3">
    <source>
        <dbReference type="Proteomes" id="UP000595703"/>
    </source>
</evidence>
<feature type="region of interest" description="Disordered" evidence="1">
    <location>
        <begin position="518"/>
        <end position="549"/>
    </location>
</feature>
<name>A0A7U3UWQ5_9ACTN</name>
<dbReference type="InterPro" id="IPR011990">
    <property type="entry name" value="TPR-like_helical_dom_sf"/>
</dbReference>
<dbReference type="SUPFAM" id="SSF48452">
    <property type="entry name" value="TPR-like"/>
    <property type="match status" value="1"/>
</dbReference>
<dbReference type="Gene3D" id="1.25.40.10">
    <property type="entry name" value="Tetratricopeptide repeat domain"/>
    <property type="match status" value="1"/>
</dbReference>
<sequence>MVGAISRAGLDPDPVEIADALWLARWSRPTARPDPETLAGAHGEGAGVDYPRAHRPDGTDGAGTRLVPPARTPPAQNSADERLISLYPGEGVPGQVGGTPVGAALGVSVPEAGALPQLLELQAALRPLQRYRSPARPQREELDEAATADRAARAGGLLLPVFRPSARGDAAMQLLMDTSSSMFVWERMLRELAAVFERLGAFREVRVRYLHDTPDGTLGVSSHFDPDAAGLLSAEQLSDPTGRRITLVVSDCAGPLWRSGQAHRLLHRLSRHGPVGVLQPLPARLWSRTLLPVSYGVLHRSEGMLLSSPLRFSPGSTGVPAAPDALPVPVLPPTVAALGAWARLLAGMGAGEVPAAVGWVSADQPAVRARPRRATVPVPALVRRFRAAASPAAAQLAVYLAAAPLFLPVIQLVQRTMLPDSGPAELAEILLSGLVVRKSGDDQRWYHFAPGVRDALLGPLGVDEARLVLKHCSEYVEQRFGKSGPNFPALAITQLAEGPGDPTADAAVRSAVRQAARGFLPDGGGSGPGRGSTTGAVRGGGEEGTVAESRQPFAEVAARVLERFMPLPDDRSGPGPYAGFEAVQSSTVVQRARDLADRFTAEGLVQYLLDAVALLRRAAAEERVRGLDPDLWTELAQQLLRLWRLRGGTDLLDEAREASETAAAHHSSLPARAVRARVLQATAQERAAVGDNRGALELLQRADREFTAVCAAPGLDPAKLLDATLERVEVLEEQWVINGDAVLLQETVGTLEAVADSWPPQRPRPSELSLAHGRALLRLADAAGGRERRQTYAQQAARSYAGALTALRREEAEPEAVTTATLALVDAELMSGGRLMEAQRLVDQALGTTRDQLQRAAILARAGRIRVARHAEGGPAGELEEAAGRFEEAARLTPRDRPEYSDLVAEWGAALLARSELPGGWTFVNRAVLVLRDCRMETPESDPRQPERLLMLGRALILRYRAEQELVDLREAEQVLGVAAQGADGADLTARIWFELGESHRLVPNHSRRPERLDQAADAYRKAAAAAADAARAATEPEPMVRLAARAHHWRGDAYETARRPRAAADAYRAALRQWRQLPDDGGEEGRDTGARLDALTR</sequence>
<dbReference type="InterPro" id="IPR047738">
    <property type="entry name" value="SAV_2336-like_N"/>
</dbReference>
<reference evidence="2 3" key="1">
    <citation type="journal article" date="2010" name="J. Bacteriol.">
        <title>Biochemical characterization of a novel indole prenyltransferase from Streptomyces sp. SN-593.</title>
        <authorList>
            <person name="Takahashi S."/>
            <person name="Takagi H."/>
            <person name="Toyoda A."/>
            <person name="Uramoto M."/>
            <person name="Nogawa T."/>
            <person name="Ueki M."/>
            <person name="Sakaki Y."/>
            <person name="Osada H."/>
        </authorList>
    </citation>
    <scope>NUCLEOTIDE SEQUENCE [LARGE SCALE GENOMIC DNA]</scope>
    <source>
        <strain evidence="2 3">SN-593</strain>
    </source>
</reference>
<accession>A0A7U3UWQ5</accession>
<evidence type="ECO:0000313" key="2">
    <source>
        <dbReference type="EMBL" id="BBB00022.1"/>
    </source>
</evidence>
<gene>
    <name evidence="2" type="ORF">RVR_6893</name>
</gene>
<dbReference type="AlphaFoldDB" id="A0A7U3UWQ5"/>